<sequence>MIKISRSQTSSMVPVLLYTAGGAQCTILREGANLVSWIPANGGEQLFISRCSGSVDGLPVRGGIPLVFPQFAEMGPLPKHGILRNVNWDLIAISSQPDCASATLQTECRPFSYPGWPYAFRARLVVELQDHSVFLQFSIQNTGTQTFAFQSAMHAYLRLPGGTPADILGCIPASYFDKQLQSWCEPAMSAPVHINAATDRIYQSPATRLQCQSGVTRLTLQSGGFPETVIWTPWREGAAAIPDLGDDEGDQFICIEPAAIYQAQQLAPGSQWQGRLRLLAETASEPDHEPVPASESTQP</sequence>
<dbReference type="RefSeq" id="WP_212687112.1">
    <property type="nucleotide sequence ID" value="NZ_JAGSPN010000003.1"/>
</dbReference>
<keyword evidence="8" id="KW-1185">Reference proteome</keyword>
<accession>A0A941DPK7</accession>
<organism evidence="7 8">
    <name type="scientific">Undibacterium luofuense</name>
    <dbReference type="NCBI Taxonomy" id="2828733"/>
    <lineage>
        <taxon>Bacteria</taxon>
        <taxon>Pseudomonadati</taxon>
        <taxon>Pseudomonadota</taxon>
        <taxon>Betaproteobacteria</taxon>
        <taxon>Burkholderiales</taxon>
        <taxon>Oxalobacteraceae</taxon>
        <taxon>Undibacterium</taxon>
    </lineage>
</organism>
<evidence type="ECO:0000256" key="2">
    <source>
        <dbReference type="ARBA" id="ARBA00005866"/>
    </source>
</evidence>
<dbReference type="EMBL" id="JAGSPN010000003">
    <property type="protein sequence ID" value="MBR7781771.1"/>
    <property type="molecule type" value="Genomic_DNA"/>
</dbReference>
<proteinExistence type="inferred from homology"/>
<dbReference type="GO" id="GO:0030246">
    <property type="term" value="F:carbohydrate binding"/>
    <property type="evidence" value="ECO:0007669"/>
    <property type="project" value="UniProtKB-UniRule"/>
</dbReference>
<evidence type="ECO:0000256" key="1">
    <source>
        <dbReference type="ARBA" id="ARBA00001096"/>
    </source>
</evidence>
<name>A0A941DPK7_9BURK</name>
<gene>
    <name evidence="7" type="ORF">KDM89_06440</name>
</gene>
<dbReference type="InterPro" id="IPR025532">
    <property type="entry name" value="G6P_1-epimerase"/>
</dbReference>
<feature type="region of interest" description="Disordered" evidence="6">
    <location>
        <begin position="280"/>
        <end position="299"/>
    </location>
</feature>
<dbReference type="GO" id="GO:0005975">
    <property type="term" value="P:carbohydrate metabolic process"/>
    <property type="evidence" value="ECO:0007669"/>
    <property type="project" value="InterPro"/>
</dbReference>
<evidence type="ECO:0000256" key="5">
    <source>
        <dbReference type="PIRSR" id="PIRSR016020-1"/>
    </source>
</evidence>
<dbReference type="Pfam" id="PF01263">
    <property type="entry name" value="Aldose_epim"/>
    <property type="match status" value="1"/>
</dbReference>
<dbReference type="SUPFAM" id="SSF74650">
    <property type="entry name" value="Galactose mutarotase-like"/>
    <property type="match status" value="1"/>
</dbReference>
<dbReference type="Proteomes" id="UP000680067">
    <property type="component" value="Unassembled WGS sequence"/>
</dbReference>
<dbReference type="EC" id="5.1.3.15" evidence="4"/>
<dbReference type="PANTHER" id="PTHR11122:SF13">
    <property type="entry name" value="GLUCOSE-6-PHOSPHATE 1-EPIMERASE"/>
    <property type="match status" value="1"/>
</dbReference>
<dbReference type="AlphaFoldDB" id="A0A941DPK7"/>
<evidence type="ECO:0000313" key="7">
    <source>
        <dbReference type="EMBL" id="MBR7781771.1"/>
    </source>
</evidence>
<reference evidence="7" key="1">
    <citation type="submission" date="2021-04" db="EMBL/GenBank/DDBJ databases">
        <title>novel species isolated from subtropical streams in China.</title>
        <authorList>
            <person name="Lu H."/>
        </authorList>
    </citation>
    <scope>NUCLEOTIDE SEQUENCE</scope>
    <source>
        <strain evidence="7">LFS511W</strain>
    </source>
</reference>
<evidence type="ECO:0000313" key="8">
    <source>
        <dbReference type="Proteomes" id="UP000680067"/>
    </source>
</evidence>
<protein>
    <recommendedName>
        <fullName evidence="4">Putative glucose-6-phosphate 1-epimerase</fullName>
        <ecNumber evidence="4">5.1.3.15</ecNumber>
    </recommendedName>
</protein>
<dbReference type="InterPro" id="IPR014718">
    <property type="entry name" value="GH-type_carb-bd"/>
</dbReference>
<dbReference type="GO" id="GO:0005737">
    <property type="term" value="C:cytoplasm"/>
    <property type="evidence" value="ECO:0007669"/>
    <property type="project" value="TreeGrafter"/>
</dbReference>
<dbReference type="Gene3D" id="2.70.98.10">
    <property type="match status" value="1"/>
</dbReference>
<keyword evidence="3 4" id="KW-0413">Isomerase</keyword>
<dbReference type="InterPro" id="IPR008183">
    <property type="entry name" value="Aldose_1/G6P_1-epimerase"/>
</dbReference>
<comment type="caution">
    <text evidence="7">The sequence shown here is derived from an EMBL/GenBank/DDBJ whole genome shotgun (WGS) entry which is preliminary data.</text>
</comment>
<evidence type="ECO:0000256" key="4">
    <source>
        <dbReference type="PIRNR" id="PIRNR016020"/>
    </source>
</evidence>
<feature type="active site" evidence="5">
    <location>
        <position position="256"/>
    </location>
</feature>
<dbReference type="PIRSF" id="PIRSF016020">
    <property type="entry name" value="PHexose_mutarotase"/>
    <property type="match status" value="1"/>
</dbReference>
<evidence type="ECO:0000256" key="6">
    <source>
        <dbReference type="SAM" id="MobiDB-lite"/>
    </source>
</evidence>
<comment type="catalytic activity">
    <reaction evidence="1">
        <text>alpha-D-glucose 6-phosphate = beta-D-glucose 6-phosphate</text>
        <dbReference type="Rhea" id="RHEA:16249"/>
        <dbReference type="ChEBI" id="CHEBI:58225"/>
        <dbReference type="ChEBI" id="CHEBI:58247"/>
        <dbReference type="EC" id="5.1.3.15"/>
    </reaction>
</comment>
<comment type="similarity">
    <text evidence="2 4">Belongs to the glucose-6-phosphate 1-epimerase family.</text>
</comment>
<dbReference type="InterPro" id="IPR011013">
    <property type="entry name" value="Gal_mutarotase_sf_dom"/>
</dbReference>
<evidence type="ECO:0000256" key="3">
    <source>
        <dbReference type="ARBA" id="ARBA00023235"/>
    </source>
</evidence>
<dbReference type="GO" id="GO:0047938">
    <property type="term" value="F:glucose-6-phosphate 1-epimerase activity"/>
    <property type="evidence" value="ECO:0007669"/>
    <property type="project" value="UniProtKB-UniRule"/>
</dbReference>
<dbReference type="PANTHER" id="PTHR11122">
    <property type="entry name" value="APOSPORY-ASSOCIATED PROTEIN C-RELATED"/>
    <property type="match status" value="1"/>
</dbReference>
<feature type="active site" evidence="5">
    <location>
        <position position="154"/>
    </location>
</feature>